<dbReference type="Pfam" id="PF13559">
    <property type="entry name" value="DUF4129"/>
    <property type="match status" value="1"/>
</dbReference>
<name>A0A1B8U1H0_9FLAO</name>
<dbReference type="RefSeq" id="WP_068359892.1">
    <property type="nucleotide sequence ID" value="NZ_CP019337.1"/>
</dbReference>
<keyword evidence="5" id="KW-1185">Reference proteome</keyword>
<accession>A0A1B8U1H0</accession>
<protein>
    <recommendedName>
        <fullName evidence="3">Protein-glutamine gamma-glutamyltransferase-like C-terminal domain-containing protein</fullName>
    </recommendedName>
</protein>
<proteinExistence type="predicted"/>
<keyword evidence="1" id="KW-1133">Transmembrane helix</keyword>
<organism evidence="4 5">
    <name type="scientific">Polaribacter reichenbachii</name>
    <dbReference type="NCBI Taxonomy" id="996801"/>
    <lineage>
        <taxon>Bacteria</taxon>
        <taxon>Pseudomonadati</taxon>
        <taxon>Bacteroidota</taxon>
        <taxon>Flavobacteriia</taxon>
        <taxon>Flavobacteriales</taxon>
        <taxon>Flavobacteriaceae</taxon>
    </lineage>
</organism>
<feature type="transmembrane region" description="Helical" evidence="1">
    <location>
        <begin position="98"/>
        <end position="124"/>
    </location>
</feature>
<evidence type="ECO:0000256" key="2">
    <source>
        <dbReference type="SAM" id="SignalP"/>
    </source>
</evidence>
<feature type="domain" description="Protein-glutamine gamma-glutamyltransferase-like C-terminal" evidence="3">
    <location>
        <begin position="181"/>
        <end position="247"/>
    </location>
</feature>
<gene>
    <name evidence="4" type="ORF">LPB301_07855</name>
</gene>
<evidence type="ECO:0000313" key="5">
    <source>
        <dbReference type="Proteomes" id="UP000092612"/>
    </source>
</evidence>
<evidence type="ECO:0000256" key="1">
    <source>
        <dbReference type="SAM" id="Phobius"/>
    </source>
</evidence>
<sequence length="255" mass="29660">MKRVLASLLFWCAFLTQAQVNSAADTVLVNGDINAIIQDTLTVQKDTIVYNKTTKISTERDFNTNLKEKYNDEDFIYKEDKTKKKELETDTDSNSSSAFLGFFSFFMSAIFPFLLGGFVIFVILKSVLGFDARFWKPTNKAKTSSDKLIYEDEDIHELNLEALLQQAIANKDFRLAIRYYYLTTLKGLSNKQIIDYHKDKTNSEYLFEIENTQTRTDFSYLSYVYAYVWYGEFPVDENSFEKAQNKYQSFLNSIV</sequence>
<dbReference type="AlphaFoldDB" id="A0A1B8U1H0"/>
<dbReference type="OrthoDB" id="5491447at2"/>
<dbReference type="STRING" id="996801.BW723_13925"/>
<dbReference type="Proteomes" id="UP000092612">
    <property type="component" value="Unassembled WGS sequence"/>
</dbReference>
<feature type="chain" id="PRO_5008615901" description="Protein-glutamine gamma-glutamyltransferase-like C-terminal domain-containing protein" evidence="2">
    <location>
        <begin position="19"/>
        <end position="255"/>
    </location>
</feature>
<keyword evidence="1" id="KW-0812">Transmembrane</keyword>
<keyword evidence="1" id="KW-0472">Membrane</keyword>
<keyword evidence="2" id="KW-0732">Signal</keyword>
<dbReference type="KEGG" id="prn:BW723_13925"/>
<evidence type="ECO:0000313" key="4">
    <source>
        <dbReference type="EMBL" id="OBY65720.1"/>
    </source>
</evidence>
<dbReference type="InterPro" id="IPR025403">
    <property type="entry name" value="TgpA-like_C"/>
</dbReference>
<dbReference type="EMBL" id="LSFL01000029">
    <property type="protein sequence ID" value="OBY65720.1"/>
    <property type="molecule type" value="Genomic_DNA"/>
</dbReference>
<evidence type="ECO:0000259" key="3">
    <source>
        <dbReference type="Pfam" id="PF13559"/>
    </source>
</evidence>
<feature type="signal peptide" evidence="2">
    <location>
        <begin position="1"/>
        <end position="18"/>
    </location>
</feature>
<reference evidence="5" key="1">
    <citation type="submission" date="2016-02" db="EMBL/GenBank/DDBJ databases">
        <title>Paenibacillus sp. LPB0068, isolated from Crassostrea gigas.</title>
        <authorList>
            <person name="Shin S.-K."/>
            <person name="Yi H."/>
        </authorList>
    </citation>
    <scope>NUCLEOTIDE SEQUENCE [LARGE SCALE GENOMIC DNA]</scope>
    <source>
        <strain evidence="5">KCTC 23969</strain>
    </source>
</reference>
<comment type="caution">
    <text evidence="4">The sequence shown here is derived from an EMBL/GenBank/DDBJ whole genome shotgun (WGS) entry which is preliminary data.</text>
</comment>